<dbReference type="EMBL" id="VJMH01000598">
    <property type="protein sequence ID" value="KAF0715344.1"/>
    <property type="molecule type" value="Genomic_DNA"/>
</dbReference>
<organism evidence="3 4">
    <name type="scientific">Aphanomyces stellatus</name>
    <dbReference type="NCBI Taxonomy" id="120398"/>
    <lineage>
        <taxon>Eukaryota</taxon>
        <taxon>Sar</taxon>
        <taxon>Stramenopiles</taxon>
        <taxon>Oomycota</taxon>
        <taxon>Saprolegniomycetes</taxon>
        <taxon>Saprolegniales</taxon>
        <taxon>Verrucalvaceae</taxon>
        <taxon>Aphanomyces</taxon>
    </lineage>
</organism>
<dbReference type="AlphaFoldDB" id="A0A485KAF5"/>
<dbReference type="Proteomes" id="UP000332933">
    <property type="component" value="Unassembled WGS sequence"/>
</dbReference>
<sequence length="446" mass="49584">MPHSSIEWDIARDLPFLIANDMDLQTELTGLCDLMDDDTSSAGLSLTVAASAPAKPKRRRKPLTTPPGARNQHQARVRQEIMDLRDDVKTLVEELANMQAKASSCPPSSSSTSITSSPWQRLAILQSRHAQHALRENRRLRAAVDEQGSFMHKLAAFMRKRPRLDDDRPEEMWREYKLAAQQSLREMGIHAIADRQYSRKDTALLNAGLVGRHENFFSWGPLASSSEAVLEIRSHIQLAAPCAVISRAIWQVMSGHDVSVSSTASVTIERVDDQTIYEQFTDTKDDGVVCHANKIIKLYVEEKDDDDECASHVMVWRSVLDDARLPHMTHGTIEDESGWVVLTPIDDHSCWQSMVFHSRIDPSHANKGTHVDAIAASMRQLAVEDAPPPLGKFLTPCAVDAADVARPLHGPFLERGQQIERAVKMAVNGAVEHYNASQGMEPSTPT</sequence>
<dbReference type="EMBL" id="CAADRA010000598">
    <property type="protein sequence ID" value="VFT80587.1"/>
    <property type="molecule type" value="Genomic_DNA"/>
</dbReference>
<accession>A0A485KAF5</accession>
<dbReference type="OrthoDB" id="68269at2759"/>
<protein>
    <submittedName>
        <fullName evidence="3">Aste57867_3421 protein</fullName>
    </submittedName>
</protein>
<reference evidence="2" key="2">
    <citation type="submission" date="2019-06" db="EMBL/GenBank/DDBJ databases">
        <title>Genomics analysis of Aphanomyces spp. identifies a new class of oomycete effector associated with host adaptation.</title>
        <authorList>
            <person name="Gaulin E."/>
        </authorList>
    </citation>
    <scope>NUCLEOTIDE SEQUENCE</scope>
    <source>
        <strain evidence="2">CBS 578.67</strain>
    </source>
</reference>
<name>A0A485KAF5_9STRA</name>
<evidence type="ECO:0000256" key="1">
    <source>
        <dbReference type="SAM" id="MobiDB-lite"/>
    </source>
</evidence>
<proteinExistence type="predicted"/>
<gene>
    <name evidence="3" type="primary">Aste57867_3421</name>
    <name evidence="2" type="ORF">As57867_003411</name>
    <name evidence="3" type="ORF">ASTE57867_3421</name>
</gene>
<evidence type="ECO:0000313" key="4">
    <source>
        <dbReference type="Proteomes" id="UP000332933"/>
    </source>
</evidence>
<feature type="region of interest" description="Disordered" evidence="1">
    <location>
        <begin position="48"/>
        <end position="76"/>
    </location>
</feature>
<evidence type="ECO:0000313" key="2">
    <source>
        <dbReference type="EMBL" id="KAF0715344.1"/>
    </source>
</evidence>
<evidence type="ECO:0000313" key="3">
    <source>
        <dbReference type="EMBL" id="VFT80587.1"/>
    </source>
</evidence>
<reference evidence="3 4" key="1">
    <citation type="submission" date="2019-03" db="EMBL/GenBank/DDBJ databases">
        <authorList>
            <person name="Gaulin E."/>
            <person name="Dumas B."/>
        </authorList>
    </citation>
    <scope>NUCLEOTIDE SEQUENCE [LARGE SCALE GENOMIC DNA]</scope>
    <source>
        <strain evidence="3">CBS 568.67</strain>
    </source>
</reference>
<keyword evidence="4" id="KW-1185">Reference proteome</keyword>